<dbReference type="InterPro" id="IPR016752">
    <property type="entry name" value="UCP019240_SpoVT/AbrB-related"/>
</dbReference>
<dbReference type="EMBL" id="FOIW01000003">
    <property type="protein sequence ID" value="SEW23488.1"/>
    <property type="molecule type" value="Genomic_DNA"/>
</dbReference>
<keyword evidence="6" id="KW-1185">Reference proteome</keyword>
<evidence type="ECO:0008006" key="7">
    <source>
        <dbReference type="Google" id="ProtNLM"/>
    </source>
</evidence>
<dbReference type="RefSeq" id="WP_055428420.1">
    <property type="nucleotide sequence ID" value="NZ_CP015105.1"/>
</dbReference>
<evidence type="ECO:0000313" key="2">
    <source>
        <dbReference type="EMBL" id="KQH83216.1"/>
    </source>
</evidence>
<sequence>MNDSDNAKIIEPLAKFHAETDTQGRFYFPKATAKRYSIEVNDYVDLIVRVIDQSGSVSHRARILVRVSSNRLIHIPRAFYKMAGGPKMLVEVILIGHYTADDLLSPTGKKLISLFKNKFQPISMEEEMSLLQEALRN</sequence>
<protein>
    <recommendedName>
        <fullName evidence="7">SpoVT-AbrB domain-containing protein</fullName>
    </recommendedName>
</protein>
<name>A0A0Q2URG0_9EURY</name>
<dbReference type="GeneID" id="33334963"/>
<dbReference type="EMBL" id="CP015105">
    <property type="protein sequence ID" value="ASJ13377.1"/>
    <property type="molecule type" value="Genomic_DNA"/>
</dbReference>
<evidence type="ECO:0000313" key="3">
    <source>
        <dbReference type="EMBL" id="SEW23488.1"/>
    </source>
</evidence>
<proteinExistence type="predicted"/>
<gene>
    <name evidence="1" type="ORF">A3L14_11015</name>
    <name evidence="2" type="ORF">AMR53_00595</name>
    <name evidence="3" type="ORF">SAMN05216170_2311</name>
</gene>
<reference evidence="3 5" key="3">
    <citation type="submission" date="2016-10" db="EMBL/GenBank/DDBJ databases">
        <authorList>
            <person name="de Groot N.N."/>
        </authorList>
    </citation>
    <scope>NUCLEOTIDE SEQUENCE [LARGE SCALE GENOMIC DNA]</scope>
    <source>
        <strain evidence="3 5">OGL-20</strain>
    </source>
</reference>
<reference evidence="2 4" key="1">
    <citation type="submission" date="2015-08" db="EMBL/GenBank/DDBJ databases">
        <title>Thermococcus thioreducens DSM 14981 genome sequencing.</title>
        <authorList>
            <person name="Hong S.-J."/>
            <person name="Kim M.-C."/>
            <person name="Shin J.-H."/>
        </authorList>
    </citation>
    <scope>NUCLEOTIDE SEQUENCE [LARGE SCALE GENOMIC DNA]</scope>
    <source>
        <strain evidence="2 4">DSM 14981</strain>
    </source>
</reference>
<dbReference type="Proteomes" id="UP000250136">
    <property type="component" value="Chromosome"/>
</dbReference>
<dbReference type="PATRIC" id="fig|277988.4.peg.129"/>
<dbReference type="STRING" id="277988.SAMN05216170_2311"/>
<accession>A0A0Q2URG0</accession>
<evidence type="ECO:0000313" key="4">
    <source>
        <dbReference type="Proteomes" id="UP000051862"/>
    </source>
</evidence>
<dbReference type="PIRSF" id="PIRSF019240">
    <property type="entry name" value="UCP019240_SpoVT/AbrB-related"/>
    <property type="match status" value="1"/>
</dbReference>
<evidence type="ECO:0000313" key="5">
    <source>
        <dbReference type="Proteomes" id="UP000182125"/>
    </source>
</evidence>
<dbReference type="KEGG" id="ttd:A3L14_11015"/>
<reference evidence="1 6" key="2">
    <citation type="submission" date="2016-04" db="EMBL/GenBank/DDBJ databases">
        <title>Complete genome sequence of Thermococcus thioreducens type strain OGL-20P.</title>
        <authorList>
            <person name="Oger P.M."/>
        </authorList>
    </citation>
    <scope>NUCLEOTIDE SEQUENCE [LARGE SCALE GENOMIC DNA]</scope>
    <source>
        <strain evidence="1 6">OGL-20P</strain>
    </source>
</reference>
<dbReference type="Proteomes" id="UP000051862">
    <property type="component" value="Unassembled WGS sequence"/>
</dbReference>
<dbReference type="AlphaFoldDB" id="A0A0Q2URG0"/>
<dbReference type="EMBL" id="LIXN01000002">
    <property type="protein sequence ID" value="KQH83216.1"/>
    <property type="molecule type" value="Genomic_DNA"/>
</dbReference>
<dbReference type="OrthoDB" id="87832at2157"/>
<evidence type="ECO:0000313" key="6">
    <source>
        <dbReference type="Proteomes" id="UP000250136"/>
    </source>
</evidence>
<evidence type="ECO:0000313" key="1">
    <source>
        <dbReference type="EMBL" id="ASJ13377.1"/>
    </source>
</evidence>
<organism evidence="2 4">
    <name type="scientific">Thermococcus thioreducens</name>
    <dbReference type="NCBI Taxonomy" id="277988"/>
    <lineage>
        <taxon>Archaea</taxon>
        <taxon>Methanobacteriati</taxon>
        <taxon>Methanobacteriota</taxon>
        <taxon>Thermococci</taxon>
        <taxon>Thermococcales</taxon>
        <taxon>Thermococcaceae</taxon>
        <taxon>Thermococcus</taxon>
    </lineage>
</organism>
<dbReference type="Proteomes" id="UP000182125">
    <property type="component" value="Unassembled WGS sequence"/>
</dbReference>